<keyword evidence="5" id="KW-1185">Reference proteome</keyword>
<dbReference type="NCBIfam" id="TIGR04183">
    <property type="entry name" value="Por_Secre_tail"/>
    <property type="match status" value="1"/>
</dbReference>
<reference evidence="4 5" key="1">
    <citation type="submission" date="2016-11" db="EMBL/GenBank/DDBJ databases">
        <authorList>
            <person name="Jaros S."/>
            <person name="Januszkiewicz K."/>
            <person name="Wedrychowicz H."/>
        </authorList>
    </citation>
    <scope>NUCLEOTIDE SEQUENCE [LARGE SCALE GENOMIC DNA]</scope>
    <source>
        <strain evidence="4 5">DSM 21074</strain>
    </source>
</reference>
<dbReference type="Proteomes" id="UP000184418">
    <property type="component" value="Unassembled WGS sequence"/>
</dbReference>
<evidence type="ECO:0000259" key="3">
    <source>
        <dbReference type="Pfam" id="PF18962"/>
    </source>
</evidence>
<accession>A0A1M6L9P3</accession>
<dbReference type="STRING" id="1121955.SAMN02745146_3678"/>
<dbReference type="Pfam" id="PF18962">
    <property type="entry name" value="Por_Secre_tail"/>
    <property type="match status" value="1"/>
</dbReference>
<evidence type="ECO:0000313" key="4">
    <source>
        <dbReference type="EMBL" id="SHJ67916.1"/>
    </source>
</evidence>
<dbReference type="InterPro" id="IPR028994">
    <property type="entry name" value="Integrin_alpha_N"/>
</dbReference>
<gene>
    <name evidence="4" type="ORF">SAMN02745146_3678</name>
</gene>
<dbReference type="Gene3D" id="2.130.10.130">
    <property type="entry name" value="Integrin alpha, N-terminal"/>
    <property type="match status" value="3"/>
</dbReference>
<feature type="chain" id="PRO_5012206636" evidence="2">
    <location>
        <begin position="20"/>
        <end position="767"/>
    </location>
</feature>
<feature type="signal peptide" evidence="2">
    <location>
        <begin position="1"/>
        <end position="19"/>
    </location>
</feature>
<dbReference type="SUPFAM" id="SSF69318">
    <property type="entry name" value="Integrin alpha N-terminal domain"/>
    <property type="match status" value="3"/>
</dbReference>
<dbReference type="OrthoDB" id="9816120at2"/>
<protein>
    <submittedName>
        <fullName evidence="4">Por secretion system C-terminal sorting domain-containing protein</fullName>
    </submittedName>
</protein>
<dbReference type="AlphaFoldDB" id="A0A1M6L9P3"/>
<proteinExistence type="predicted"/>
<name>A0A1M6L9P3_9BACT</name>
<feature type="domain" description="Secretion system C-terminal sorting" evidence="3">
    <location>
        <begin position="697"/>
        <end position="766"/>
    </location>
</feature>
<dbReference type="RefSeq" id="WP_073111917.1">
    <property type="nucleotide sequence ID" value="NZ_FQYN01000009.1"/>
</dbReference>
<dbReference type="InterPro" id="IPR013517">
    <property type="entry name" value="FG-GAP"/>
</dbReference>
<organism evidence="4 5">
    <name type="scientific">Hymenobacter daecheongensis DSM 21074</name>
    <dbReference type="NCBI Taxonomy" id="1121955"/>
    <lineage>
        <taxon>Bacteria</taxon>
        <taxon>Pseudomonadati</taxon>
        <taxon>Bacteroidota</taxon>
        <taxon>Cytophagia</taxon>
        <taxon>Cytophagales</taxon>
        <taxon>Hymenobacteraceae</taxon>
        <taxon>Hymenobacter</taxon>
    </lineage>
</organism>
<evidence type="ECO:0000256" key="1">
    <source>
        <dbReference type="ARBA" id="ARBA00022729"/>
    </source>
</evidence>
<sequence>MLRRCLFLFVFGLSLPWAAPFKAEAQSGNLFGFEHRNVAKVVQATDTLRNAWAGGLNSAQLSSLDLNGDNLPDLYIFDRLSRRSLTYLNAPAPGGGRQWQYAPDYEALFPDGLQNWVLLRDYDCDNRPDLFTASLVPGNIRVFRNVAGPGGRPSFQLAQANLFFFDPNPPAGDVNITTGGYNMPDIRDVNGDGRLDILCHDYSGSFDIRLFQNTSTACGGLTFRQTDDRWGGTRTCFSSCTSFVFGTAQCRSPLQINHTSGNNMLTLDLDGDGDLDLLTGRDYCTELTKIINQGTNAAPRMTSAGLDSNFPANTTPAHLANFPSPYSLDVTFDGYPDLVVTPNVFDNLDTIDTRRSVLLYENVSPTNIPIFVYRGNDFLQRDMLDVSDKAAPTFGDLDGDGRKDMLLGGVSRNTPNGFYRASLAFYRNVGTATKPVFKFQDANYLGLAGPGRFYASLRPALVDLNRDGALDLAFSGYSAGSSYNFVAYVLNTAAANQPAAFNLASIAYIDGIPSRPLDTAAFADIDGDGNVDLLIGTDTNTLSSGSLRYYRNNGTQPLSQAFVLADNDFGRIRNGSNQRPFALSPTVADFDGDGTLDLLTIDATGTLRLFADLRAQSGIFSDRSDLLHNSVLNQYEATELGNKLSNSFVLAAADVNADGVPEVFVGTETGGVVAFGARNNRLLSTRRAAAPALALSIYPNPATSTATIETPQPARLTLLDLTGRCLRTEAALARTHTLSLQGLAAGIYLVRAETATGQSGIQRLIVR</sequence>
<dbReference type="EMBL" id="FQYN01000009">
    <property type="protein sequence ID" value="SHJ67916.1"/>
    <property type="molecule type" value="Genomic_DNA"/>
</dbReference>
<dbReference type="PANTHER" id="PTHR44103:SF1">
    <property type="entry name" value="PROPROTEIN CONVERTASE P"/>
    <property type="match status" value="1"/>
</dbReference>
<keyword evidence="1 2" id="KW-0732">Signal</keyword>
<dbReference type="PANTHER" id="PTHR44103">
    <property type="entry name" value="PROPROTEIN CONVERTASE P"/>
    <property type="match status" value="1"/>
</dbReference>
<evidence type="ECO:0000313" key="5">
    <source>
        <dbReference type="Proteomes" id="UP000184418"/>
    </source>
</evidence>
<dbReference type="InterPro" id="IPR026444">
    <property type="entry name" value="Secre_tail"/>
</dbReference>
<dbReference type="Pfam" id="PF13517">
    <property type="entry name" value="FG-GAP_3"/>
    <property type="match status" value="2"/>
</dbReference>
<evidence type="ECO:0000256" key="2">
    <source>
        <dbReference type="SAM" id="SignalP"/>
    </source>
</evidence>